<accession>F0YEK2</accession>
<dbReference type="KEGG" id="aaf:AURANDRAFT_65623"/>
<keyword evidence="4" id="KW-1185">Reference proteome</keyword>
<evidence type="ECO:0000313" key="3">
    <source>
        <dbReference type="EMBL" id="EGB06461.1"/>
    </source>
</evidence>
<evidence type="ECO:0000256" key="1">
    <source>
        <dbReference type="SAM" id="MobiDB-lite"/>
    </source>
</evidence>
<feature type="compositionally biased region" description="Low complexity" evidence="1">
    <location>
        <begin position="659"/>
        <end position="677"/>
    </location>
</feature>
<feature type="region of interest" description="Disordered" evidence="1">
    <location>
        <begin position="659"/>
        <end position="804"/>
    </location>
</feature>
<feature type="compositionally biased region" description="Basic and acidic residues" evidence="1">
    <location>
        <begin position="789"/>
        <end position="804"/>
    </location>
</feature>
<name>F0YEK2_AURAN</name>
<feature type="signal peptide" evidence="2">
    <location>
        <begin position="1"/>
        <end position="21"/>
    </location>
</feature>
<dbReference type="OrthoDB" id="543560at2759"/>
<organism evidence="4">
    <name type="scientific">Aureococcus anophagefferens</name>
    <name type="common">Harmful bloom alga</name>
    <dbReference type="NCBI Taxonomy" id="44056"/>
    <lineage>
        <taxon>Eukaryota</taxon>
        <taxon>Sar</taxon>
        <taxon>Stramenopiles</taxon>
        <taxon>Ochrophyta</taxon>
        <taxon>Pelagophyceae</taxon>
        <taxon>Pelagomonadales</taxon>
        <taxon>Pelagomonadaceae</taxon>
        <taxon>Aureococcus</taxon>
    </lineage>
</organism>
<gene>
    <name evidence="3" type="ORF">AURANDRAFT_65623</name>
</gene>
<sequence>MNASMLVRLLFAALCAAPARAICREPHPLLPTYWSADEPKLAVVGIYFKDLPASHVPTPAEFAAMVHGPAVVAALDRMSDGCLNATTFAPDFYVVKNEGATHPLEEGGRVSCGQADDFFETSSVRNLGFDFDDYDGVLFSPIGHCSADGSGAGWYKYVGSVDGRTVYNVQGIFMSTDLRPWCALGDAACDFAAAAPYTRDRTYVHELIHWFGFAAHSSMTDCADPDADGLDPLLCPTIGYGDPFSVMGPSGGVANLPAYIKYHLGWLGADDVEVVRTRGEFQLAAVDAPRGGAAKRFAYLPESDLYVHWRNATELPDPAGPEPEDDYAGFFVHRWSTLVDAHVTSCAAGDDEAARAERAAHVTLKPGSTFKARTQGVVLRAGAAGGATRGLECGNTGNYCGEGGEAFRPFRSNFDGSDRVPDFPGGVTLHSVEVKNADLGGCGDRAAPFDLAVARTELPEGYGFDPQKYHMELRPRGFSGNARSMAFAFGLPANMSDYDSCLTATNHDTGLRAAQIHRITLPYDGREVWYRNNRPADYAGVDPDLAAYCASLNGCGRAGGDCPAAGAGGGHCDLDKACDGADAPAMNGLVAYGSSDSDDSDGEASRNDAGAADAFGESDAESDAAEPDAAPVAAPSGLPSADSVLSDDVAAGSWLQKPAWATAPKAPRPAKPAATAPSRLAPGAKAEGDEGDEKGDDMYATYDPAKGWSGKQKSNIADNGLSGYKGHGGGRRPAAPAAAPPPAAARAAPPRGGPQAGGRKRDKPDRVNAKERVKQQRLNGQSGIGENFKVWRSEEEMRLRQHYD</sequence>
<dbReference type="GeneID" id="20225428"/>
<evidence type="ECO:0000313" key="4">
    <source>
        <dbReference type="Proteomes" id="UP000002729"/>
    </source>
</evidence>
<feature type="compositionally biased region" description="Low complexity" evidence="1">
    <location>
        <begin position="627"/>
        <end position="636"/>
    </location>
</feature>
<dbReference type="InParanoid" id="F0YEK2"/>
<keyword evidence="2" id="KW-0732">Signal</keyword>
<proteinExistence type="predicted"/>
<feature type="region of interest" description="Disordered" evidence="1">
    <location>
        <begin position="589"/>
        <end position="644"/>
    </location>
</feature>
<evidence type="ECO:0008006" key="5">
    <source>
        <dbReference type="Google" id="ProtNLM"/>
    </source>
</evidence>
<dbReference type="AlphaFoldDB" id="F0YEK2"/>
<dbReference type="RefSeq" id="XP_009039031.1">
    <property type="nucleotide sequence ID" value="XM_009040783.1"/>
</dbReference>
<evidence type="ECO:0000256" key="2">
    <source>
        <dbReference type="SAM" id="SignalP"/>
    </source>
</evidence>
<dbReference type="eggNOG" id="ENOG502SCNU">
    <property type="taxonomic scope" value="Eukaryota"/>
</dbReference>
<reference evidence="3 4" key="1">
    <citation type="journal article" date="2011" name="Proc. Natl. Acad. Sci. U.S.A.">
        <title>Niche of harmful alga Aureococcus anophagefferens revealed through ecogenomics.</title>
        <authorList>
            <person name="Gobler C.J."/>
            <person name="Berry D.L."/>
            <person name="Dyhrman S.T."/>
            <person name="Wilhelm S.W."/>
            <person name="Salamov A."/>
            <person name="Lobanov A.V."/>
            <person name="Zhang Y."/>
            <person name="Collier J.L."/>
            <person name="Wurch L.L."/>
            <person name="Kustka A.B."/>
            <person name="Dill B.D."/>
            <person name="Shah M."/>
            <person name="VerBerkmoes N.C."/>
            <person name="Kuo A."/>
            <person name="Terry A."/>
            <person name="Pangilinan J."/>
            <person name="Lindquist E.A."/>
            <person name="Lucas S."/>
            <person name="Paulsen I.T."/>
            <person name="Hattenrath-Lehmann T.K."/>
            <person name="Talmage S.C."/>
            <person name="Walker E.A."/>
            <person name="Koch F."/>
            <person name="Burson A.M."/>
            <person name="Marcoval M.A."/>
            <person name="Tang Y.Z."/>
            <person name="Lecleir G.R."/>
            <person name="Coyne K.J."/>
            <person name="Berg G.M."/>
            <person name="Bertrand E.M."/>
            <person name="Saito M.A."/>
            <person name="Gladyshev V.N."/>
            <person name="Grigoriev I.V."/>
        </authorList>
    </citation>
    <scope>NUCLEOTIDE SEQUENCE [LARGE SCALE GENOMIC DNA]</scope>
    <source>
        <strain evidence="4">CCMP 1984</strain>
    </source>
</reference>
<feature type="compositionally biased region" description="Basic and acidic residues" evidence="1">
    <location>
        <begin position="762"/>
        <end position="774"/>
    </location>
</feature>
<feature type="compositionally biased region" description="Acidic residues" evidence="1">
    <location>
        <begin position="616"/>
        <end position="626"/>
    </location>
</feature>
<feature type="chain" id="PRO_5003261614" description="Peptidase M43 pregnancy-associated plasma-A domain-containing protein" evidence="2">
    <location>
        <begin position="22"/>
        <end position="804"/>
    </location>
</feature>
<dbReference type="Proteomes" id="UP000002729">
    <property type="component" value="Unassembled WGS sequence"/>
</dbReference>
<protein>
    <recommendedName>
        <fullName evidence="5">Peptidase M43 pregnancy-associated plasma-A domain-containing protein</fullName>
    </recommendedName>
</protein>
<dbReference type="EMBL" id="GL833135">
    <property type="protein sequence ID" value="EGB06461.1"/>
    <property type="molecule type" value="Genomic_DNA"/>
</dbReference>